<evidence type="ECO:0000256" key="3">
    <source>
        <dbReference type="ARBA" id="ARBA00023125"/>
    </source>
</evidence>
<keyword evidence="4" id="KW-0804">Transcription</keyword>
<protein>
    <submittedName>
        <fullName evidence="7">TetR family transcriptional regulator</fullName>
    </submittedName>
</protein>
<proteinExistence type="predicted"/>
<dbReference type="PRINTS" id="PR00400">
    <property type="entry name" value="TETREPRESSOR"/>
</dbReference>
<evidence type="ECO:0000256" key="2">
    <source>
        <dbReference type="ARBA" id="ARBA00023015"/>
    </source>
</evidence>
<keyword evidence="3 5" id="KW-0238">DNA-binding</keyword>
<feature type="domain" description="HTH tetR-type" evidence="6">
    <location>
        <begin position="5"/>
        <end position="65"/>
    </location>
</feature>
<dbReference type="OrthoDB" id="329481at2"/>
<accession>A0A365GZK1</accession>
<dbReference type="SUPFAM" id="SSF48498">
    <property type="entry name" value="Tetracyclin repressor-like, C-terminal domain"/>
    <property type="match status" value="1"/>
</dbReference>
<dbReference type="InterPro" id="IPR001647">
    <property type="entry name" value="HTH_TetR"/>
</dbReference>
<evidence type="ECO:0000259" key="6">
    <source>
        <dbReference type="PROSITE" id="PS50977"/>
    </source>
</evidence>
<dbReference type="InterPro" id="IPR009057">
    <property type="entry name" value="Homeodomain-like_sf"/>
</dbReference>
<dbReference type="InterPro" id="IPR050109">
    <property type="entry name" value="HTH-type_TetR-like_transc_reg"/>
</dbReference>
<dbReference type="Proteomes" id="UP000251891">
    <property type="component" value="Unassembled WGS sequence"/>
</dbReference>
<reference evidence="7 8" key="1">
    <citation type="submission" date="2018-06" db="EMBL/GenBank/DDBJ databases">
        <title>Actinomadura craniellae sp. nov. isolated from marine sponge Craniella sp.</title>
        <authorList>
            <person name="Li L."/>
            <person name="Xu Q.H."/>
            <person name="Lin H.W."/>
            <person name="Lu Y.H."/>
        </authorList>
    </citation>
    <scope>NUCLEOTIDE SEQUENCE [LARGE SCALE GENOMIC DNA]</scope>
    <source>
        <strain evidence="7 8">LHW63021</strain>
    </source>
</reference>
<evidence type="ECO:0000313" key="7">
    <source>
        <dbReference type="EMBL" id="RAY12198.1"/>
    </source>
</evidence>
<evidence type="ECO:0000313" key="8">
    <source>
        <dbReference type="Proteomes" id="UP000251891"/>
    </source>
</evidence>
<dbReference type="EMBL" id="QLYX01000014">
    <property type="protein sequence ID" value="RAY12198.1"/>
    <property type="molecule type" value="Genomic_DNA"/>
</dbReference>
<name>A0A365GZK1_9ACTN</name>
<dbReference type="PRINTS" id="PR00455">
    <property type="entry name" value="HTHTETR"/>
</dbReference>
<keyword evidence="2" id="KW-0805">Transcription regulation</keyword>
<sequence length="221" mass="24227">MASEKLTRATVLARALELADTEGLPAVTIRRLAQELGVTPMALYWHFKNKELLLIGLFDEVFAQVAVAADPAGPWDHRLRLMVEALLRTARRHPWISEISAEVDKRQAESFQRGTDLALRILAEAGFSPERAFQVATYLLNGVMGLVVADPCGPTGLPTEAAAEHRRLHRLELESLSPARYPALVAYARTLADEPDPETHYAFGLDLLLAGVRAMAPAQVG</sequence>
<dbReference type="Pfam" id="PF02909">
    <property type="entry name" value="TetR_C_1"/>
    <property type="match status" value="1"/>
</dbReference>
<dbReference type="GO" id="GO:0000976">
    <property type="term" value="F:transcription cis-regulatory region binding"/>
    <property type="evidence" value="ECO:0007669"/>
    <property type="project" value="TreeGrafter"/>
</dbReference>
<dbReference type="PANTHER" id="PTHR30055">
    <property type="entry name" value="HTH-TYPE TRANSCRIPTIONAL REGULATOR RUTR"/>
    <property type="match status" value="1"/>
</dbReference>
<dbReference type="InterPro" id="IPR004111">
    <property type="entry name" value="Repressor_TetR_C"/>
</dbReference>
<dbReference type="SUPFAM" id="SSF46689">
    <property type="entry name" value="Homeodomain-like"/>
    <property type="match status" value="1"/>
</dbReference>
<dbReference type="Pfam" id="PF00440">
    <property type="entry name" value="TetR_N"/>
    <property type="match status" value="1"/>
</dbReference>
<gene>
    <name evidence="7" type="ORF">DPM19_26105</name>
</gene>
<dbReference type="InterPro" id="IPR036271">
    <property type="entry name" value="Tet_transcr_reg_TetR-rel_C_sf"/>
</dbReference>
<dbReference type="PROSITE" id="PS50977">
    <property type="entry name" value="HTH_TETR_2"/>
    <property type="match status" value="1"/>
</dbReference>
<evidence type="ECO:0000256" key="4">
    <source>
        <dbReference type="ARBA" id="ARBA00023163"/>
    </source>
</evidence>
<dbReference type="AlphaFoldDB" id="A0A365GZK1"/>
<feature type="DNA-binding region" description="H-T-H motif" evidence="5">
    <location>
        <begin position="28"/>
        <end position="47"/>
    </location>
</feature>
<comment type="caution">
    <text evidence="7">The sequence shown here is derived from an EMBL/GenBank/DDBJ whole genome shotgun (WGS) entry which is preliminary data.</text>
</comment>
<dbReference type="PANTHER" id="PTHR30055:SF151">
    <property type="entry name" value="TRANSCRIPTIONAL REGULATORY PROTEIN"/>
    <property type="match status" value="1"/>
</dbReference>
<dbReference type="InterPro" id="IPR003012">
    <property type="entry name" value="Tet_transcr_reg_TetR"/>
</dbReference>
<dbReference type="GO" id="GO:0003700">
    <property type="term" value="F:DNA-binding transcription factor activity"/>
    <property type="evidence" value="ECO:0007669"/>
    <property type="project" value="TreeGrafter"/>
</dbReference>
<dbReference type="Gene3D" id="1.10.357.10">
    <property type="entry name" value="Tetracycline Repressor, domain 2"/>
    <property type="match status" value="1"/>
</dbReference>
<keyword evidence="1" id="KW-0678">Repressor</keyword>
<evidence type="ECO:0000256" key="1">
    <source>
        <dbReference type="ARBA" id="ARBA00022491"/>
    </source>
</evidence>
<dbReference type="GO" id="GO:0046677">
    <property type="term" value="P:response to antibiotic"/>
    <property type="evidence" value="ECO:0007669"/>
    <property type="project" value="InterPro"/>
</dbReference>
<dbReference type="RefSeq" id="WP_111870689.1">
    <property type="nucleotide sequence ID" value="NZ_QLYX01000014.1"/>
</dbReference>
<evidence type="ECO:0000256" key="5">
    <source>
        <dbReference type="PROSITE-ProRule" id="PRU00335"/>
    </source>
</evidence>
<dbReference type="GO" id="GO:0045892">
    <property type="term" value="P:negative regulation of DNA-templated transcription"/>
    <property type="evidence" value="ECO:0007669"/>
    <property type="project" value="InterPro"/>
</dbReference>
<keyword evidence="8" id="KW-1185">Reference proteome</keyword>
<organism evidence="7 8">
    <name type="scientific">Actinomadura craniellae</name>
    <dbReference type="NCBI Taxonomy" id="2231787"/>
    <lineage>
        <taxon>Bacteria</taxon>
        <taxon>Bacillati</taxon>
        <taxon>Actinomycetota</taxon>
        <taxon>Actinomycetes</taxon>
        <taxon>Streptosporangiales</taxon>
        <taxon>Thermomonosporaceae</taxon>
        <taxon>Actinomadura</taxon>
    </lineage>
</organism>